<dbReference type="STRING" id="90241.B0682_02520"/>
<dbReference type="EMBL" id="MUYT01000004">
    <property type="protein sequence ID" value="OOS21574.1"/>
    <property type="molecule type" value="Genomic_DNA"/>
</dbReference>
<sequence>MSRQKQFKAREDSILTMAEQLLLESGEGDITLDALAEQLDLAKGTLYKHFSSKDELYLRIIIRYEESLYHSTMVDDCHAAGVARIILQLLMSPQKAILLNQIEERLAASTTGLNRLFTELYHIRRQRMQRALDVVGGYLDEKQSSMSTRDYLSSIWALGQGGAGLLNSSFYQRYLGDRTTLRYAFVKQILDMPAQYPTADSKHLEQDSQERIKIRQQIDKALD</sequence>
<keyword evidence="1" id="KW-0805">Transcription regulation</keyword>
<reference evidence="6 7" key="1">
    <citation type="submission" date="2017-02" db="EMBL/GenBank/DDBJ databases">
        <title>Draft genome sequence of Moraxella lincolnii CCUG 9405T type strain.</title>
        <authorList>
            <person name="Salva-Serra F."/>
            <person name="Engstrom-Jakobsson H."/>
            <person name="Thorell K."/>
            <person name="Jaen-Luchoro D."/>
            <person name="Gonzales-Siles L."/>
            <person name="Karlsson R."/>
            <person name="Yazdan S."/>
            <person name="Boulund F."/>
            <person name="Johnning A."/>
            <person name="Engstrand L."/>
            <person name="Kristiansson E."/>
            <person name="Moore E."/>
        </authorList>
    </citation>
    <scope>NUCLEOTIDE SEQUENCE [LARGE SCALE GENOMIC DNA]</scope>
    <source>
        <strain evidence="6 7">CCUG 9405</strain>
    </source>
</reference>
<dbReference type="GO" id="GO:0000976">
    <property type="term" value="F:transcription cis-regulatory region binding"/>
    <property type="evidence" value="ECO:0007669"/>
    <property type="project" value="TreeGrafter"/>
</dbReference>
<feature type="domain" description="HTH tetR-type" evidence="5">
    <location>
        <begin position="8"/>
        <end position="68"/>
    </location>
</feature>
<dbReference type="OrthoDB" id="63332at2"/>
<dbReference type="PRINTS" id="PR00455">
    <property type="entry name" value="HTHTETR"/>
</dbReference>
<feature type="DNA-binding region" description="H-T-H motif" evidence="4">
    <location>
        <begin position="31"/>
        <end position="50"/>
    </location>
</feature>
<accession>A0A1T0CGY5</accession>
<evidence type="ECO:0000259" key="5">
    <source>
        <dbReference type="PROSITE" id="PS50977"/>
    </source>
</evidence>
<evidence type="ECO:0000256" key="2">
    <source>
        <dbReference type="ARBA" id="ARBA00023125"/>
    </source>
</evidence>
<dbReference type="AlphaFoldDB" id="A0A1T0CGY5"/>
<dbReference type="InterPro" id="IPR050109">
    <property type="entry name" value="HTH-type_TetR-like_transc_reg"/>
</dbReference>
<gene>
    <name evidence="6" type="ORF">B0682_02520</name>
</gene>
<keyword evidence="7" id="KW-1185">Reference proteome</keyword>
<keyword evidence="3" id="KW-0804">Transcription</keyword>
<evidence type="ECO:0000256" key="4">
    <source>
        <dbReference type="PROSITE-ProRule" id="PRU00335"/>
    </source>
</evidence>
<evidence type="ECO:0000256" key="3">
    <source>
        <dbReference type="ARBA" id="ARBA00023163"/>
    </source>
</evidence>
<dbReference type="InterPro" id="IPR009057">
    <property type="entry name" value="Homeodomain-like_sf"/>
</dbReference>
<dbReference type="RefSeq" id="WP_078306532.1">
    <property type="nucleotide sequence ID" value="NZ_CP174475.1"/>
</dbReference>
<organism evidence="6 7">
    <name type="scientific">Lwoffella lincolnii</name>
    <dbReference type="NCBI Taxonomy" id="90241"/>
    <lineage>
        <taxon>Bacteria</taxon>
        <taxon>Pseudomonadati</taxon>
        <taxon>Pseudomonadota</taxon>
        <taxon>Gammaproteobacteria</taxon>
        <taxon>Moraxellales</taxon>
        <taxon>Moraxellaceae</taxon>
        <taxon>Lwoffella</taxon>
    </lineage>
</organism>
<dbReference type="PANTHER" id="PTHR30055">
    <property type="entry name" value="HTH-TYPE TRANSCRIPTIONAL REGULATOR RUTR"/>
    <property type="match status" value="1"/>
</dbReference>
<evidence type="ECO:0000313" key="6">
    <source>
        <dbReference type="EMBL" id="OOS21574.1"/>
    </source>
</evidence>
<comment type="caution">
    <text evidence="6">The sequence shown here is derived from an EMBL/GenBank/DDBJ whole genome shotgun (WGS) entry which is preliminary data.</text>
</comment>
<evidence type="ECO:0000256" key="1">
    <source>
        <dbReference type="ARBA" id="ARBA00023015"/>
    </source>
</evidence>
<keyword evidence="2 4" id="KW-0238">DNA-binding</keyword>
<dbReference type="GO" id="GO:0003700">
    <property type="term" value="F:DNA-binding transcription factor activity"/>
    <property type="evidence" value="ECO:0007669"/>
    <property type="project" value="TreeGrafter"/>
</dbReference>
<protein>
    <submittedName>
        <fullName evidence="6">TetR family transcriptional regulator</fullName>
    </submittedName>
</protein>
<dbReference type="PROSITE" id="PS50977">
    <property type="entry name" value="HTH_TETR_2"/>
    <property type="match status" value="1"/>
</dbReference>
<dbReference type="InterPro" id="IPR001647">
    <property type="entry name" value="HTH_TetR"/>
</dbReference>
<evidence type="ECO:0000313" key="7">
    <source>
        <dbReference type="Proteomes" id="UP000191094"/>
    </source>
</evidence>
<dbReference type="SUPFAM" id="SSF46689">
    <property type="entry name" value="Homeodomain-like"/>
    <property type="match status" value="1"/>
</dbReference>
<dbReference type="Gene3D" id="1.10.357.10">
    <property type="entry name" value="Tetracycline Repressor, domain 2"/>
    <property type="match status" value="1"/>
</dbReference>
<proteinExistence type="predicted"/>
<dbReference type="Pfam" id="PF00440">
    <property type="entry name" value="TetR_N"/>
    <property type="match status" value="1"/>
</dbReference>
<dbReference type="PANTHER" id="PTHR30055:SF234">
    <property type="entry name" value="HTH-TYPE TRANSCRIPTIONAL REGULATOR BETI"/>
    <property type="match status" value="1"/>
</dbReference>
<dbReference type="Proteomes" id="UP000191094">
    <property type="component" value="Unassembled WGS sequence"/>
</dbReference>
<name>A0A1T0CGY5_9GAMM</name>